<dbReference type="AlphaFoldDB" id="A0A8K0WPK7"/>
<evidence type="ECO:0000256" key="7">
    <source>
        <dbReference type="ARBA" id="ARBA00023277"/>
    </source>
</evidence>
<comment type="caution">
    <text evidence="14">The sequence shown here is derived from an EMBL/GenBank/DDBJ whole genome shotgun (WGS) entry which is preliminary data.</text>
</comment>
<dbReference type="PROSITE" id="PS51761">
    <property type="entry name" value="GH11_3"/>
    <property type="match status" value="1"/>
</dbReference>
<accession>A0A8K0WPK7</accession>
<dbReference type="GO" id="GO:0045493">
    <property type="term" value="P:xylan catabolic process"/>
    <property type="evidence" value="ECO:0007669"/>
    <property type="project" value="UniProtKB-UniRule"/>
</dbReference>
<evidence type="ECO:0000256" key="4">
    <source>
        <dbReference type="ARBA" id="ARBA00012590"/>
    </source>
</evidence>
<dbReference type="PANTHER" id="PTHR46828">
    <property type="entry name" value="ENDO-1,4-BETA-XYLANASE A-RELATED"/>
    <property type="match status" value="1"/>
</dbReference>
<evidence type="ECO:0000256" key="12">
    <source>
        <dbReference type="SAM" id="SignalP"/>
    </source>
</evidence>
<evidence type="ECO:0000313" key="14">
    <source>
        <dbReference type="EMBL" id="KAH7311337.1"/>
    </source>
</evidence>
<dbReference type="SUPFAM" id="SSF49899">
    <property type="entry name" value="Concanavalin A-like lectins/glucanases"/>
    <property type="match status" value="1"/>
</dbReference>
<dbReference type="EMBL" id="JAGPNK010000011">
    <property type="protein sequence ID" value="KAH7311337.1"/>
    <property type="molecule type" value="Genomic_DNA"/>
</dbReference>
<evidence type="ECO:0000256" key="11">
    <source>
        <dbReference type="RuleBase" id="RU362015"/>
    </source>
</evidence>
<comment type="similarity">
    <text evidence="3 10 11">Belongs to the glycosyl hydrolase 11 (cellulase G) family.</text>
</comment>
<comment type="catalytic activity">
    <reaction evidence="1 10 11">
        <text>Endohydrolysis of (1-&gt;4)-beta-D-xylosidic linkages in xylans.</text>
        <dbReference type="EC" id="3.2.1.8"/>
    </reaction>
</comment>
<feature type="signal peptide" evidence="12">
    <location>
        <begin position="1"/>
        <end position="18"/>
    </location>
</feature>
<feature type="domain" description="GH11" evidence="13">
    <location>
        <begin position="27"/>
        <end position="217"/>
    </location>
</feature>
<dbReference type="InterPro" id="IPR033123">
    <property type="entry name" value="GH11_dom"/>
</dbReference>
<dbReference type="PROSITE" id="PS00776">
    <property type="entry name" value="GH11_1"/>
    <property type="match status" value="1"/>
</dbReference>
<dbReference type="UniPathway" id="UPA00114"/>
<evidence type="ECO:0000256" key="2">
    <source>
        <dbReference type="ARBA" id="ARBA00004851"/>
    </source>
</evidence>
<keyword evidence="6 10" id="KW-0378">Hydrolase</keyword>
<evidence type="ECO:0000313" key="15">
    <source>
        <dbReference type="Proteomes" id="UP000813444"/>
    </source>
</evidence>
<name>A0A8K0WPK7_9HYPO</name>
<dbReference type="OrthoDB" id="2115822at2759"/>
<feature type="active site" description="Proton donor" evidence="10">
    <location>
        <position position="204"/>
    </location>
</feature>
<evidence type="ECO:0000256" key="9">
    <source>
        <dbReference type="ARBA" id="ARBA00023326"/>
    </source>
</evidence>
<dbReference type="Pfam" id="PF00457">
    <property type="entry name" value="Glyco_hydro_11"/>
    <property type="match status" value="1"/>
</dbReference>
<dbReference type="Gene3D" id="2.60.120.180">
    <property type="match status" value="1"/>
</dbReference>
<keyword evidence="5 10" id="KW-0858">Xylan degradation</keyword>
<dbReference type="PANTHER" id="PTHR46828:SF3">
    <property type="entry name" value="ENDO-1,4-BETA-XYLANASE"/>
    <property type="match status" value="1"/>
</dbReference>
<proteinExistence type="inferred from homology"/>
<keyword evidence="7 10" id="KW-0119">Carbohydrate metabolism</keyword>
<evidence type="ECO:0000256" key="6">
    <source>
        <dbReference type="ARBA" id="ARBA00022801"/>
    </source>
</evidence>
<dbReference type="PRINTS" id="PR00911">
    <property type="entry name" value="GLHYDRLASE11"/>
</dbReference>
<comment type="pathway">
    <text evidence="2 10 11">Glycan degradation; xylan degradation.</text>
</comment>
<keyword evidence="12" id="KW-0732">Signal</keyword>
<evidence type="ECO:0000256" key="10">
    <source>
        <dbReference type="PROSITE-ProRule" id="PRU01097"/>
    </source>
</evidence>
<dbReference type="InterPro" id="IPR001137">
    <property type="entry name" value="Glyco_hydro_11"/>
</dbReference>
<protein>
    <recommendedName>
        <fullName evidence="4 10">Endo-1,4-beta-xylanase</fullName>
        <ecNumber evidence="4 10">3.2.1.8</ecNumber>
    </recommendedName>
</protein>
<dbReference type="InterPro" id="IPR018208">
    <property type="entry name" value="GH11_AS_1"/>
</dbReference>
<evidence type="ECO:0000256" key="3">
    <source>
        <dbReference type="ARBA" id="ARBA00007792"/>
    </source>
</evidence>
<evidence type="ECO:0000256" key="1">
    <source>
        <dbReference type="ARBA" id="ARBA00000681"/>
    </source>
</evidence>
<evidence type="ECO:0000259" key="13">
    <source>
        <dbReference type="PROSITE" id="PS51761"/>
    </source>
</evidence>
<organism evidence="14 15">
    <name type="scientific">Stachybotrys elegans</name>
    <dbReference type="NCBI Taxonomy" id="80388"/>
    <lineage>
        <taxon>Eukaryota</taxon>
        <taxon>Fungi</taxon>
        <taxon>Dikarya</taxon>
        <taxon>Ascomycota</taxon>
        <taxon>Pezizomycotina</taxon>
        <taxon>Sordariomycetes</taxon>
        <taxon>Hypocreomycetidae</taxon>
        <taxon>Hypocreales</taxon>
        <taxon>Stachybotryaceae</taxon>
        <taxon>Stachybotrys</taxon>
    </lineage>
</organism>
<feature type="chain" id="PRO_5035471350" description="Endo-1,4-beta-xylanase" evidence="12">
    <location>
        <begin position="19"/>
        <end position="220"/>
    </location>
</feature>
<dbReference type="EC" id="3.2.1.8" evidence="4 10"/>
<dbReference type="InterPro" id="IPR013320">
    <property type="entry name" value="ConA-like_dom_sf"/>
</dbReference>
<dbReference type="GO" id="GO:0031176">
    <property type="term" value="F:endo-1,4-beta-xylanase activity"/>
    <property type="evidence" value="ECO:0007669"/>
    <property type="project" value="UniProtKB-UniRule"/>
</dbReference>
<sequence>MLFSSILAAAALLTGVSAGPVEVRQSGVTPNQEGTHNGYFFSWWSDGASPVSYVNGNGGSYTVTWQRGGNLVGGKGWNPGTGRTIQYTADWRPVNNGNSYLAIYGWTRSPLVEYYVLEAFGEYNPASGATKRGEVVLDGATYDILHSMRYNAPSIDGTQTFAQYWAVRRNHRTSGSVNMSAVFSAWAAAGMNLGNHYYQIVATEAYNSQGTCTVNVLSPP</sequence>
<evidence type="ECO:0000256" key="5">
    <source>
        <dbReference type="ARBA" id="ARBA00022651"/>
    </source>
</evidence>
<keyword evidence="15" id="KW-1185">Reference proteome</keyword>
<gene>
    <name evidence="14" type="ORF">B0I35DRAFT_357594</name>
</gene>
<keyword evidence="9 10" id="KW-0624">Polysaccharide degradation</keyword>
<dbReference type="FunFam" id="2.60.120.180:FF:000001">
    <property type="entry name" value="Endo-1,4-beta-xylanase"/>
    <property type="match status" value="1"/>
</dbReference>
<keyword evidence="8 10" id="KW-0326">Glycosidase</keyword>
<dbReference type="InterPro" id="IPR013319">
    <property type="entry name" value="GH11/12"/>
</dbReference>
<reference evidence="14" key="1">
    <citation type="journal article" date="2021" name="Nat. Commun.">
        <title>Genetic determinants of endophytism in the Arabidopsis root mycobiome.</title>
        <authorList>
            <person name="Mesny F."/>
            <person name="Miyauchi S."/>
            <person name="Thiergart T."/>
            <person name="Pickel B."/>
            <person name="Atanasova L."/>
            <person name="Karlsson M."/>
            <person name="Huettel B."/>
            <person name="Barry K.W."/>
            <person name="Haridas S."/>
            <person name="Chen C."/>
            <person name="Bauer D."/>
            <person name="Andreopoulos W."/>
            <person name="Pangilinan J."/>
            <person name="LaButti K."/>
            <person name="Riley R."/>
            <person name="Lipzen A."/>
            <person name="Clum A."/>
            <person name="Drula E."/>
            <person name="Henrissat B."/>
            <person name="Kohler A."/>
            <person name="Grigoriev I.V."/>
            <person name="Martin F.M."/>
            <person name="Hacquard S."/>
        </authorList>
    </citation>
    <scope>NUCLEOTIDE SEQUENCE</scope>
    <source>
        <strain evidence="14">MPI-CAGE-CH-0235</strain>
    </source>
</reference>
<feature type="active site" description="Nucleophile" evidence="10">
    <location>
        <position position="113"/>
    </location>
</feature>
<evidence type="ECO:0000256" key="8">
    <source>
        <dbReference type="ARBA" id="ARBA00023295"/>
    </source>
</evidence>
<dbReference type="Proteomes" id="UP000813444">
    <property type="component" value="Unassembled WGS sequence"/>
</dbReference>